<dbReference type="Proteomes" id="UP000588051">
    <property type="component" value="Unassembled WGS sequence"/>
</dbReference>
<dbReference type="RefSeq" id="WP_176802110.1">
    <property type="nucleotide sequence ID" value="NZ_JABXYJ010000001.1"/>
</dbReference>
<evidence type="ECO:0000313" key="3">
    <source>
        <dbReference type="Proteomes" id="UP000588051"/>
    </source>
</evidence>
<comment type="caution">
    <text evidence="2">The sequence shown here is derived from an EMBL/GenBank/DDBJ whole genome shotgun (WGS) entry which is preliminary data.</text>
</comment>
<dbReference type="EMBL" id="JABXYJ010000001">
    <property type="protein sequence ID" value="NVO76775.1"/>
    <property type="molecule type" value="Genomic_DNA"/>
</dbReference>
<dbReference type="NCBIfam" id="NF002542">
    <property type="entry name" value="PRK02101.1-3"/>
    <property type="match status" value="1"/>
</dbReference>
<dbReference type="GO" id="GO:0005829">
    <property type="term" value="C:cytosol"/>
    <property type="evidence" value="ECO:0007669"/>
    <property type="project" value="TreeGrafter"/>
</dbReference>
<proteinExistence type="inferred from homology"/>
<accession>A0A850QH55</accession>
<dbReference type="AlphaFoldDB" id="A0A850QH55"/>
<dbReference type="PANTHER" id="PTHR30283">
    <property type="entry name" value="PEROXIDE STRESS RESPONSE PROTEIN YAAA"/>
    <property type="match status" value="1"/>
</dbReference>
<protein>
    <recommendedName>
        <fullName evidence="1">UPF0246 protein HV832_02850</fullName>
    </recommendedName>
</protein>
<evidence type="ECO:0000256" key="1">
    <source>
        <dbReference type="HAMAP-Rule" id="MF_00652"/>
    </source>
</evidence>
<dbReference type="Pfam" id="PF03883">
    <property type="entry name" value="H2O2_YaaD"/>
    <property type="match status" value="1"/>
</dbReference>
<evidence type="ECO:0000313" key="2">
    <source>
        <dbReference type="EMBL" id="NVO76775.1"/>
    </source>
</evidence>
<name>A0A850QH55_9BURK</name>
<dbReference type="GO" id="GO:0033194">
    <property type="term" value="P:response to hydroperoxide"/>
    <property type="evidence" value="ECO:0007669"/>
    <property type="project" value="TreeGrafter"/>
</dbReference>
<gene>
    <name evidence="2" type="primary">yaaA</name>
    <name evidence="2" type="ORF">HV832_02850</name>
</gene>
<sequence length="258" mass="29613">MLIVLSPAKSLDYESPVSTEFSTVPDFLNEAEQLSEIAGKLSPQDLSHLMDISTALGELNATRFQAWKKVPRRGSPVRQAVFAFNGDVYDGLAARQMSDLQLNYLQKHVRILSGLYGVLRPMDQLQPYRLEMGTTLKNPNGKNLYAFWGEKVTHLLHRQIEVVNANTLINLASEEYFKVVKPKLLPVRVVTPIFQDWKNGQYKIISFFAKRARGMMARYCAEHAIQDPTDLRSFNEDGYSFCMEESSEERWVFRRKVE</sequence>
<organism evidence="2 3">
    <name type="scientific">Undibacterium oligocarboniphilum</name>
    <dbReference type="NCBI Taxonomy" id="666702"/>
    <lineage>
        <taxon>Bacteria</taxon>
        <taxon>Pseudomonadati</taxon>
        <taxon>Pseudomonadota</taxon>
        <taxon>Betaproteobacteria</taxon>
        <taxon>Burkholderiales</taxon>
        <taxon>Oxalobacteraceae</taxon>
        <taxon>Undibacterium</taxon>
    </lineage>
</organism>
<dbReference type="PANTHER" id="PTHR30283:SF4">
    <property type="entry name" value="PEROXIDE STRESS RESISTANCE PROTEIN YAAA"/>
    <property type="match status" value="1"/>
</dbReference>
<comment type="similarity">
    <text evidence="1">Belongs to the UPF0246 family.</text>
</comment>
<dbReference type="HAMAP" id="MF_00652">
    <property type="entry name" value="UPF0246"/>
    <property type="match status" value="1"/>
</dbReference>
<reference evidence="2 3" key="1">
    <citation type="submission" date="2020-06" db="EMBL/GenBank/DDBJ databases">
        <authorList>
            <person name="Qiu C."/>
            <person name="Liu Z."/>
        </authorList>
    </citation>
    <scope>NUCLEOTIDE SEQUENCE [LARGE SCALE GENOMIC DNA]</scope>
    <source>
        <strain evidence="2 3">EM 1</strain>
    </source>
</reference>
<keyword evidence="3" id="KW-1185">Reference proteome</keyword>
<dbReference type="InterPro" id="IPR005583">
    <property type="entry name" value="YaaA"/>
</dbReference>